<keyword evidence="2" id="KW-1185">Reference proteome</keyword>
<dbReference type="InterPro" id="IPR050261">
    <property type="entry name" value="FrsA_esterase"/>
</dbReference>
<comment type="caution">
    <text evidence="1">The sequence shown here is derived from an EMBL/GenBank/DDBJ whole genome shotgun (WGS) entry which is preliminary data.</text>
</comment>
<reference evidence="1 2" key="1">
    <citation type="submission" date="2023-05" db="EMBL/GenBank/DDBJ databases">
        <authorList>
            <person name="Zhang X."/>
        </authorList>
    </citation>
    <scope>NUCLEOTIDE SEQUENCE [LARGE SCALE GENOMIC DNA]</scope>
    <source>
        <strain evidence="1 2">DM2B3-1</strain>
    </source>
</reference>
<organism evidence="1 2">
    <name type="scientific">Xanthocytophaga flava</name>
    <dbReference type="NCBI Taxonomy" id="3048013"/>
    <lineage>
        <taxon>Bacteria</taxon>
        <taxon>Pseudomonadati</taxon>
        <taxon>Bacteroidota</taxon>
        <taxon>Cytophagia</taxon>
        <taxon>Cytophagales</taxon>
        <taxon>Rhodocytophagaceae</taxon>
        <taxon>Xanthocytophaga</taxon>
    </lineage>
</organism>
<dbReference type="EMBL" id="JASJOT010000001">
    <property type="protein sequence ID" value="MDJ1491969.1"/>
    <property type="molecule type" value="Genomic_DNA"/>
</dbReference>
<dbReference type="InterPro" id="IPR029058">
    <property type="entry name" value="AB_hydrolase_fold"/>
</dbReference>
<evidence type="ECO:0000313" key="2">
    <source>
        <dbReference type="Proteomes" id="UP001228581"/>
    </source>
</evidence>
<dbReference type="Proteomes" id="UP001228581">
    <property type="component" value="Unassembled WGS sequence"/>
</dbReference>
<evidence type="ECO:0000313" key="1">
    <source>
        <dbReference type="EMBL" id="MDJ1491969.1"/>
    </source>
</evidence>
<dbReference type="PANTHER" id="PTHR22946">
    <property type="entry name" value="DIENELACTONE HYDROLASE DOMAIN-CONTAINING PROTEIN-RELATED"/>
    <property type="match status" value="1"/>
</dbReference>
<accession>A0ABT7CE18</accession>
<dbReference type="PANTHER" id="PTHR22946:SF8">
    <property type="entry name" value="ACETYL XYLAN ESTERASE DOMAIN-CONTAINING PROTEIN"/>
    <property type="match status" value="1"/>
</dbReference>
<dbReference type="SUPFAM" id="SSF53474">
    <property type="entry name" value="alpha/beta-Hydrolases"/>
    <property type="match status" value="1"/>
</dbReference>
<dbReference type="RefSeq" id="WP_313992295.1">
    <property type="nucleotide sequence ID" value="NZ_JASJOT010000001.1"/>
</dbReference>
<protein>
    <submittedName>
        <fullName evidence="1">Acetylxylan esterase</fullName>
    </submittedName>
</protein>
<proteinExistence type="predicted"/>
<sequence>MKKLLFFLLTTQVWAQFNPEKPELCQGAFFTEDQAVKVHQQFGQLYTDKTSWEQRANLIRKGILEGMNLSPLPQKTILNPIVHSKKILSGYSVENVAFESLPGFYVTGNLYRPLKKQAKVPVILCTHGHGNNPDGRFHEQLQNRCATLARMGAIVFAYDMIGYADSKQCIHKIPKALPLQTWNSIRALDFLLSLPEADPNRTAITGESGGGMQAFLLTVIEPRITVSVPVVQVSAYFFGGCVCESGMPIHKRSTHQTSNVEIAALAAPRPMLLVSDGADWTKYTPELEYPYIQNIYQYYNAGNLVENSHFANEKHDYGLSKRLAAYSFLAKHLKLDLHKVMKDGQVDESTNTILSATQLAVFDKSHPRPENAIIGEDAVMQILK</sequence>
<dbReference type="Gene3D" id="3.40.50.1820">
    <property type="entry name" value="alpha/beta hydrolase"/>
    <property type="match status" value="1"/>
</dbReference>
<name>A0ABT7CE18_9BACT</name>
<gene>
    <name evidence="1" type="ORF">QNI19_03430</name>
</gene>